<dbReference type="InterPro" id="IPR036378">
    <property type="entry name" value="FAS1_dom_sf"/>
</dbReference>
<name>A0ABY7FTT5_MYAAR</name>
<evidence type="ECO:0000259" key="2">
    <source>
        <dbReference type="PROSITE" id="PS50213"/>
    </source>
</evidence>
<keyword evidence="1" id="KW-0732">Signal</keyword>
<dbReference type="PANTHER" id="PTHR10900:SF124">
    <property type="entry name" value="FI05614P"/>
    <property type="match status" value="1"/>
</dbReference>
<evidence type="ECO:0000313" key="4">
    <source>
        <dbReference type="Proteomes" id="UP001164746"/>
    </source>
</evidence>
<accession>A0ABY7FTT5</accession>
<protein>
    <submittedName>
        <fullName evidence="3">Y1735-like protein</fullName>
    </submittedName>
</protein>
<dbReference type="SMART" id="SM00554">
    <property type="entry name" value="FAS1"/>
    <property type="match status" value="1"/>
</dbReference>
<reference evidence="3" key="1">
    <citation type="submission" date="2022-11" db="EMBL/GenBank/DDBJ databases">
        <title>Centuries of genome instability and evolution in soft-shell clam transmissible cancer (bioRxiv).</title>
        <authorList>
            <person name="Hart S.F.M."/>
            <person name="Yonemitsu M.A."/>
            <person name="Giersch R.M."/>
            <person name="Beal B.F."/>
            <person name="Arriagada G."/>
            <person name="Davis B.W."/>
            <person name="Ostrander E.A."/>
            <person name="Goff S.P."/>
            <person name="Metzger M.J."/>
        </authorList>
    </citation>
    <scope>NUCLEOTIDE SEQUENCE</scope>
    <source>
        <strain evidence="3">MELC-2E11</strain>
        <tissue evidence="3">Siphon/mantle</tissue>
    </source>
</reference>
<feature type="signal peptide" evidence="1">
    <location>
        <begin position="1"/>
        <end position="17"/>
    </location>
</feature>
<dbReference type="EMBL" id="CP111025">
    <property type="protein sequence ID" value="WAR25410.1"/>
    <property type="molecule type" value="Genomic_DNA"/>
</dbReference>
<dbReference type="InterPro" id="IPR000782">
    <property type="entry name" value="FAS1_domain"/>
</dbReference>
<dbReference type="Gene3D" id="2.30.180.10">
    <property type="entry name" value="FAS1 domain"/>
    <property type="match status" value="1"/>
</dbReference>
<feature type="chain" id="PRO_5047194716" evidence="1">
    <location>
        <begin position="18"/>
        <end position="230"/>
    </location>
</feature>
<dbReference type="Pfam" id="PF02469">
    <property type="entry name" value="Fasciclin"/>
    <property type="match status" value="1"/>
</dbReference>
<dbReference type="Proteomes" id="UP001164746">
    <property type="component" value="Chromosome 14"/>
</dbReference>
<dbReference type="PANTHER" id="PTHR10900">
    <property type="entry name" value="PERIOSTIN-RELATED"/>
    <property type="match status" value="1"/>
</dbReference>
<dbReference type="SUPFAM" id="SSF82153">
    <property type="entry name" value="FAS1 domain"/>
    <property type="match status" value="1"/>
</dbReference>
<gene>
    <name evidence="3" type="ORF">MAR_011114</name>
</gene>
<dbReference type="PROSITE" id="PS50213">
    <property type="entry name" value="FAS1"/>
    <property type="match status" value="1"/>
</dbReference>
<keyword evidence="4" id="KW-1185">Reference proteome</keyword>
<sequence length="230" mass="24372">MKCLCLFAFLGVCGVLGNDQIWVQLMSSQIEEAAGYDVLAADKNIPTLAGDLGLKTLVTLVKKANLVDTLSGPGPFTVFGPTDQAFAALPKKFVDFLMKNMTVLTAILEYHVASGKVLSSDLKNNMLVPSVQGKDIRINIYKDGKVITASGRPVTLPDQEATNGVIHVVSGVLFPPAGTVVDVVSKCPVFKTLLKAVTIAGLADTLSGMDCTSKRLNNVIMNCGNKSTIK</sequence>
<proteinExistence type="predicted"/>
<feature type="domain" description="FAS1" evidence="2">
    <location>
        <begin position="41"/>
        <end position="173"/>
    </location>
</feature>
<evidence type="ECO:0000256" key="1">
    <source>
        <dbReference type="SAM" id="SignalP"/>
    </source>
</evidence>
<evidence type="ECO:0000313" key="3">
    <source>
        <dbReference type="EMBL" id="WAR25410.1"/>
    </source>
</evidence>
<organism evidence="3 4">
    <name type="scientific">Mya arenaria</name>
    <name type="common">Soft-shell clam</name>
    <dbReference type="NCBI Taxonomy" id="6604"/>
    <lineage>
        <taxon>Eukaryota</taxon>
        <taxon>Metazoa</taxon>
        <taxon>Spiralia</taxon>
        <taxon>Lophotrochozoa</taxon>
        <taxon>Mollusca</taxon>
        <taxon>Bivalvia</taxon>
        <taxon>Autobranchia</taxon>
        <taxon>Heteroconchia</taxon>
        <taxon>Euheterodonta</taxon>
        <taxon>Imparidentia</taxon>
        <taxon>Neoheterodontei</taxon>
        <taxon>Myida</taxon>
        <taxon>Myoidea</taxon>
        <taxon>Myidae</taxon>
        <taxon>Mya</taxon>
    </lineage>
</organism>
<dbReference type="InterPro" id="IPR050904">
    <property type="entry name" value="Adhesion/Biosynth-related"/>
</dbReference>